<dbReference type="PROSITE" id="PS00687">
    <property type="entry name" value="ALDEHYDE_DEHYDR_GLU"/>
    <property type="match status" value="1"/>
</dbReference>
<dbReference type="InterPro" id="IPR016161">
    <property type="entry name" value="Ald_DH/histidinol_DH"/>
</dbReference>
<proteinExistence type="inferred from homology"/>
<dbReference type="OrthoDB" id="310895at2759"/>
<dbReference type="InterPro" id="IPR016163">
    <property type="entry name" value="Ald_DH_C"/>
</dbReference>
<feature type="domain" description="Aldehyde dehydrogenase" evidence="5">
    <location>
        <begin position="401"/>
        <end position="504"/>
    </location>
</feature>
<evidence type="ECO:0000256" key="4">
    <source>
        <dbReference type="SAM" id="MobiDB-lite"/>
    </source>
</evidence>
<dbReference type="InterPro" id="IPR016160">
    <property type="entry name" value="Ald_DH_CS_CYS"/>
</dbReference>
<gene>
    <name evidence="6" type="ORF">BU14_0262s0021</name>
</gene>
<name>A0A1X6P209_PORUM</name>
<reference evidence="6 7" key="1">
    <citation type="submission" date="2017-03" db="EMBL/GenBank/DDBJ databases">
        <title>WGS assembly of Porphyra umbilicalis.</title>
        <authorList>
            <person name="Brawley S.H."/>
            <person name="Blouin N.A."/>
            <person name="Ficko-Blean E."/>
            <person name="Wheeler G.L."/>
            <person name="Lohr M."/>
            <person name="Goodson H.V."/>
            <person name="Jenkins J.W."/>
            <person name="Blaby-Haas C.E."/>
            <person name="Helliwell K.E."/>
            <person name="Chan C."/>
            <person name="Marriage T."/>
            <person name="Bhattacharya D."/>
            <person name="Klein A.S."/>
            <person name="Badis Y."/>
            <person name="Brodie J."/>
            <person name="Cao Y."/>
            <person name="Collen J."/>
            <person name="Dittami S.M."/>
            <person name="Gachon C.M."/>
            <person name="Green B.R."/>
            <person name="Karpowicz S."/>
            <person name="Kim J.W."/>
            <person name="Kudahl U."/>
            <person name="Lin S."/>
            <person name="Michel G."/>
            <person name="Mittag M."/>
            <person name="Olson B.J."/>
            <person name="Pangilinan J."/>
            <person name="Peng Y."/>
            <person name="Qiu H."/>
            <person name="Shu S."/>
            <person name="Singer J.T."/>
            <person name="Smith A.G."/>
            <person name="Sprecher B.N."/>
            <person name="Wagner V."/>
            <person name="Wang W."/>
            <person name="Wang Z.-Y."/>
            <person name="Yan J."/>
            <person name="Yarish C."/>
            <person name="Zoeuner-Riek S."/>
            <person name="Zhuang Y."/>
            <person name="Zou Y."/>
            <person name="Lindquist E.A."/>
            <person name="Grimwood J."/>
            <person name="Barry K."/>
            <person name="Rokhsar D.S."/>
            <person name="Schmutz J."/>
            <person name="Stiller J.W."/>
            <person name="Grossman A.R."/>
            <person name="Prochnik S.E."/>
        </authorList>
    </citation>
    <scope>NUCLEOTIDE SEQUENCE [LARGE SCALE GENOMIC DNA]</scope>
    <source>
        <strain evidence="6">4086291</strain>
    </source>
</reference>
<evidence type="ECO:0000256" key="1">
    <source>
        <dbReference type="ARBA" id="ARBA00023002"/>
    </source>
</evidence>
<evidence type="ECO:0000256" key="3">
    <source>
        <dbReference type="RuleBase" id="RU003345"/>
    </source>
</evidence>
<feature type="region of interest" description="Disordered" evidence="4">
    <location>
        <begin position="373"/>
        <end position="397"/>
    </location>
</feature>
<dbReference type="InterPro" id="IPR016162">
    <property type="entry name" value="Ald_DH_N"/>
</dbReference>
<sequence>MACVNPATSETYATVPLSTPADVPPARAALVTAQTAWAETPVEDRAATLSAFLDGFVERGEAVAAAISAATGKPAYGAMDELLITAAGGRHIVAGAPEWLADDTSRSCALVAGRTAVVRRVPHGVVSILTPYNFPLWLALGNVLAALLAGNAVMLKVSEAVPGIGLLIEELLAELAAGRLAPLVTVFHGAGDVGAALVDAAVGKPDHVLFIGSVGVGRKVAIAAAAGGVGCTLELGGKDAAIVCGDADVSAAAEALSYGMAYNAGQCCIGVERAYVVESVYEDFVAAMVKHVNEKVSYGYTPATCGGTLASGCDHGDTHGDKPDATYGCATVARQLKTVQAHVDAAVAAGAKVLTGGKADGVFFQPTVLTVPDGPSPAKRASDGEVTTGATATDGDSAAATPLLKEETFGPVLPIVRVSSPEEAIVAANATEFGLGGYVFTRDTAPGGLGDRLARQLVTGGVVINDCVLQVVHSAVPFGGRRASGSGRTGGKEGLLGFTVCQTILTADAEGAADWQVRFSYDAKLAALKSMYGSAAA</sequence>
<feature type="domain" description="Aldehyde dehydrogenase" evidence="5">
    <location>
        <begin position="2"/>
        <end position="371"/>
    </location>
</feature>
<evidence type="ECO:0000313" key="7">
    <source>
        <dbReference type="Proteomes" id="UP000218209"/>
    </source>
</evidence>
<dbReference type="Proteomes" id="UP000218209">
    <property type="component" value="Unassembled WGS sequence"/>
</dbReference>
<dbReference type="PROSITE" id="PS00070">
    <property type="entry name" value="ALDEHYDE_DEHYDR_CYS"/>
    <property type="match status" value="1"/>
</dbReference>
<accession>A0A1X6P209</accession>
<dbReference type="Gene3D" id="3.40.605.10">
    <property type="entry name" value="Aldehyde Dehydrogenase, Chain A, domain 1"/>
    <property type="match status" value="1"/>
</dbReference>
<dbReference type="InterPro" id="IPR015590">
    <property type="entry name" value="Aldehyde_DH_dom"/>
</dbReference>
<evidence type="ECO:0000313" key="6">
    <source>
        <dbReference type="EMBL" id="OSX74904.1"/>
    </source>
</evidence>
<protein>
    <recommendedName>
        <fullName evidence="5">Aldehyde dehydrogenase domain-containing protein</fullName>
    </recommendedName>
</protein>
<comment type="similarity">
    <text evidence="3">Belongs to the aldehyde dehydrogenase family.</text>
</comment>
<feature type="compositionally biased region" description="Low complexity" evidence="4">
    <location>
        <begin position="387"/>
        <end position="397"/>
    </location>
</feature>
<keyword evidence="7" id="KW-1185">Reference proteome</keyword>
<dbReference type="InterPro" id="IPR029510">
    <property type="entry name" value="Ald_DH_CS_GLU"/>
</dbReference>
<dbReference type="AlphaFoldDB" id="A0A1X6P209"/>
<evidence type="ECO:0000259" key="5">
    <source>
        <dbReference type="Pfam" id="PF00171"/>
    </source>
</evidence>
<organism evidence="6 7">
    <name type="scientific">Porphyra umbilicalis</name>
    <name type="common">Purple laver</name>
    <name type="synonym">Red alga</name>
    <dbReference type="NCBI Taxonomy" id="2786"/>
    <lineage>
        <taxon>Eukaryota</taxon>
        <taxon>Rhodophyta</taxon>
        <taxon>Bangiophyceae</taxon>
        <taxon>Bangiales</taxon>
        <taxon>Bangiaceae</taxon>
        <taxon>Porphyra</taxon>
    </lineage>
</organism>
<dbReference type="Gene3D" id="3.40.309.10">
    <property type="entry name" value="Aldehyde Dehydrogenase, Chain A, domain 2"/>
    <property type="match status" value="1"/>
</dbReference>
<dbReference type="EMBL" id="KV918925">
    <property type="protein sequence ID" value="OSX74904.1"/>
    <property type="molecule type" value="Genomic_DNA"/>
</dbReference>
<evidence type="ECO:0000256" key="2">
    <source>
        <dbReference type="PROSITE-ProRule" id="PRU10007"/>
    </source>
</evidence>
<dbReference type="SUPFAM" id="SSF53720">
    <property type="entry name" value="ALDH-like"/>
    <property type="match status" value="1"/>
</dbReference>
<dbReference type="Pfam" id="PF00171">
    <property type="entry name" value="Aldedh"/>
    <property type="match status" value="2"/>
</dbReference>
<dbReference type="PANTHER" id="PTHR11699">
    <property type="entry name" value="ALDEHYDE DEHYDROGENASE-RELATED"/>
    <property type="match status" value="1"/>
</dbReference>
<keyword evidence="1 3" id="KW-0560">Oxidoreductase</keyword>
<feature type="active site" evidence="2">
    <location>
        <position position="234"/>
    </location>
</feature>
<dbReference type="GO" id="GO:0016620">
    <property type="term" value="F:oxidoreductase activity, acting on the aldehyde or oxo group of donors, NAD or NADP as acceptor"/>
    <property type="evidence" value="ECO:0007669"/>
    <property type="project" value="InterPro"/>
</dbReference>